<evidence type="ECO:0000256" key="1">
    <source>
        <dbReference type="SAM" id="MobiDB-lite"/>
    </source>
</evidence>
<feature type="domain" description="Cysteine-rich interdomain region 1 gamma" evidence="6">
    <location>
        <begin position="2222"/>
        <end position="2273"/>
    </location>
</feature>
<dbReference type="VEuPathDB" id="PlasmoDB:PfNF135_030031000"/>
<feature type="domain" description="Duffy-antigen binding" evidence="3">
    <location>
        <begin position="1317"/>
        <end position="1487"/>
    </location>
</feature>
<dbReference type="Pfam" id="PF05424">
    <property type="entry name" value="Duffy_binding"/>
    <property type="match status" value="5"/>
</dbReference>
<reference evidence="9" key="1">
    <citation type="journal article" date="2007" name="BMC Genomics">
        <title>Patterns of gene recombination shape var gene repertoires in Plasmodium falciparum: comparisons of geographically diverse isolates.</title>
        <authorList>
            <person name="Kraemer S.M."/>
            <person name="Kyes S.A."/>
            <person name="Aggarwal G."/>
            <person name="Springer A.L."/>
            <person name="Nelson S.O."/>
            <person name="Christodoulou Z."/>
            <person name="Smith L.M."/>
            <person name="Wang W."/>
            <person name="Levin E."/>
            <person name="Newbold C.I."/>
            <person name="Myler P.J."/>
            <person name="Smith J.D."/>
        </authorList>
    </citation>
    <scope>NUCLEOTIDE SEQUENCE</scope>
    <source>
        <strain evidence="9">IT4/25/5</strain>
    </source>
</reference>
<feature type="compositionally biased region" description="Basic and acidic residues" evidence="1">
    <location>
        <begin position="2882"/>
        <end position="2893"/>
    </location>
</feature>
<dbReference type="VEuPathDB" id="PlasmoDB:PfHB3_080005100"/>
<dbReference type="FunFam" id="1.20.58.830:FF:000021">
    <property type="entry name" value="Erythrocyte membrane protein 1, PfEMP1"/>
    <property type="match status" value="1"/>
</dbReference>
<dbReference type="VEuPathDB" id="PlasmoDB:PfGA01_080036000"/>
<feature type="compositionally biased region" description="Acidic residues" evidence="1">
    <location>
        <begin position="1675"/>
        <end position="1690"/>
    </location>
</feature>
<feature type="domain" description="Duffy-binding-like" evidence="2">
    <location>
        <begin position="2290"/>
        <end position="2432"/>
    </location>
</feature>
<sequence>MGPKAAVTDYSDAKHLLDSIGEKVYKEKVEKKAVDYRSALQGRLSEASFKDRKNIERGKAELCKLNHIYHTNVTDGYGREHPCKDRWDIRFSDKYGGQCTNSKIHGNDDSNGKDIGACAPFRRLHLCDQHLSHMKAEKINSKDNLLLEVCLAAQYEGESLVEKHKEFKKTHNDSNICTILARSFADIGDIIRGKDLYLGNKKEKEKLENNLKKIFKEIYKDVMKTSGSNGKTNGEIEARYGSDKDPNYYELREDWWDANRREVWKAMTCNADNDSQYFRQTCGSREKGSATKGKCRCVIGDVPTYFDYVPQYLRWFQEWAEDFCRIKKIKLELAKKACRDESSKLYCSHNGYDCTKRIEKGKSCSRDSKCTECSTKCIPYEYWLEKQQNEFNMQKDKYDKEIRTKTSNNGISNSNINNKYYKEFYNELNKKYESVENFLTLLNNGMYCKKHVDGESTINFNKTDDKGAFYRSDYCQPCPDCVVVCEGGNCKEKTEDDNCRSEIIKKILKYETPTPIDVLYSGKGQGLITKKLEDFCSSTTNYEGTNVQKWKCYNKNKDYNNCEMNISSYKDATDPNVMLSVECFHSWAKNLLIDTIRWEHQLKNCINNTNVTDCTSKCIKNCECYEKWIKEKEKEWPQVKGVLKKKDETSHNYYDKLKDVFDRFLFEVKGALDQDEKGKWDQFTKDLEKKFGPSVESAGTANSQDAIELLLDHLNDNATTCKDNNSLAVENCPKTKINPCIKGTRKRTPKRTGGASNNLVSVKHIAEIMQQDAREQLEKRGGESNLKGDASKGKYTKKNGKAVALNDICSIDVQHSNSTYRSVKPCAGKNTGRFDIGTPWSYGEKKKEMTHPKVYMPPRREHMCTSNLEYLETGEGPLKGKDNNGKLVNNSFLGDVLLSAKKEGDFIVKKLGSDKSAICNAMKYSFADLGDIIRGRDMWDKDSGSKKMDVILKNVFGTLHKSLEGIRNHPKYAYDKNKTSPYKQLREDWWEANRHQVWRAMKCEIKKDKNMKCNGIPIEDYIPQRLRWMTEWAEWYCKAQNKYYGELEKECGGCMGNGQGCTSSDPKCKQCKNACDAYKKKIETWEKQWEKIKGKYEELYKKALDSVNGNGKGEKSTTSGTKDEKDVVDFLKQLLAQNSAAARVRVIRAAGSPTEITAAAPITPYSTAAGYIHQELGKTVGCNIQTKFCKHKIGSKASGTENKEYAFRDKPHDHDEACACRPPSTPVDVSRALKPRGPASEDSEDDEDEDEVEEEEGTTPGPPATPVPAGPTVVDVCKIVDGILKGNDGSNEISGCNPKESYPDWDCKKNIDNSHSGACMPPRRQKLCVRDLTQGGEIRKPEDILTKFINCAAKETHFAWHKYKKDNVNAENELKSGKIPEGFRKQMYYTFGDFRDIFFGTDISSCRYIKDTSQTIKSKLGDQATTEKGDTHIDDNKKLQEWWTIHGPKIWEGMLCALTNGLSESEKENILQDYSYNKLNNAEKDDCCLEKFASKPQFLRWYVEWSDEFCRERKKLEDKVEDVCIKAKDYEGCKNNKSNNSCVKVCKEYENYITGKKTQYESQEGKFNTEKRQKKPEYNSYSKKDASEYLKDKCLDGTCDCMKKVKSIDNYWKNPHKTYDDNKLETKCECPPTPPKPASKPDLARSDTYQPPAPPKPRAGEGLGRSLPNEPRDTIEEDDDDDDEDEDDEGKVEAAKEDQVDRKGETAKEEEPPASQNDVNVCKTVEEALKGKLDDACTLKYSGNNSRLGWKCIPSGKPGDTGSSGAICVPPRRRRLYVTPLTKWAETVAQPQESGGNTESSDKLREAFIQSAAVETFFLWHKFKKEKEREEKEKKEANGELPGFSSSVDGGEQNPQTLLQNGTIPPDFLRLMFYTLGDYRDICVGKTPDGIDTVSGKDTMENIKKAIESVFKPSSGTPSLSVEKTTRESWWEKNGEHIWKGMICALTYKENGADGTNKIEKDSDVYKKIFGENNTDPDKKLTVTTVDNKGTFESKYKYEKVQLGEEEASGPNAPASPTSPQANGTRLAEFVTRPAYFRYLEEWGETFCKERKKRLEKIKQKCKVEEDEYKCSGFGEDCQTNLKNDPSTIPSLECPDCAKHCSSYRKWIGRKKYEFTEQQNAFTKQKTDAHNNNGFCGKEGKCNTAADFLERLKNGPCKNNENRTNDINFGDVNGETFKHAENCNPCSEFKINCENGNCGGGTKVTCPGGKITAQNMKDMEKNTEINMLVSDDSTNGVEGDLKDCENEGIFEGIRKDEWICGTVCGYNVCKPAKVNGQKDGEKHIITIRALVTHWVHNFLEDYNRIKHRISHCMEKGEPSNCINGCNKKCNCVKKWISTKKQEWQQIKKQYLEQYKNQGESYPTKTVLEEFKERPVLNKAIKPCGGLEKFQNSTDCTVAGSSESGKDGTQKDIVECLLHKLETKAKNCPGKPSAEEQKPCDVSNPLVEDDDEHFLEEEDQNPEENTVGKQQPSFCPPVEDKKKEEEEETCTPASPVPEKPVPQVPCWRPFKPPNMFPKRIKKKNACEIAEEILKDNDGKKQVGQCHPKNNDKNYLQWNCDENKIKTTEVGACMPPRRQKLCLYYLTQLNYNDNADKLREAFIKSAAAETFLSWHYFKTKNGDNAQTQLKAGKIPAEFLRSMFNTYGDYRDLFLEKDISSEVHTIKDNINKVFRNSVRRRGETSDTKRQKWWNEHGPEIWKGMLCALSYDTEEKNVNTQIRQRLTKYYDYKNVAFTYKSGTPLEKFASRPQFLRWFTEWGEDFCTQRKKQFEILQGKCVECTVSDSGTSDKTKTCDDKKNCDTCKTACTTYQNWLQKWKTDYAKQRNKYAEDKKKDLYKSIDDVKNSPNAFEYLYKQSKHFICENGDCNCMENSSKQQKQSSTDGDKMPESLDEKPEKVKDKCNCVLHECSGLSVTDSGIPDGSAFGGGLPPGKCKGLEGGPQKKIEPPTSDYINDILKSTIPVGIALALGSIAFLFMKKKPKTPVDLLRVLDIHKGDYGMPTLESKNRYIPYRSGTYKGKTYIYMEGDSDEDKYAFMSDTTDVTSSESEYEELDINDIYVPGSPKYKTLIEVVLEPSKRDIPSGDIPNNNTPMNKFTDEEWNQLKHDFISQYLPNTEPNTLYFDKPEEKPFITSIHDRNLYTGEEYSYNINMSTNTMDDPKYVSNNVYSGIDLINDSLNSGNQPIDIYDEVLKRKENELFGTEHHPKRTTTNHFATPTRDDPIHNQLELFHKWLDRHRDMCEKWNNKEEVLDKLKEEWENETHSGNTHPSDSNKTLNTNVSIQIDMDHEKRMKEFTNMDTYPENSTMDSILEDLEKYKEPYYDVQDDIYYDVNDHDTSTVGSNNMDVPSKVQIEMDVNTKLVKEKYPISDIWNI</sequence>
<feature type="domain" description="Duffy-antigen binding" evidence="3">
    <location>
        <begin position="116"/>
        <end position="314"/>
    </location>
</feature>
<dbReference type="Pfam" id="PF15445">
    <property type="entry name" value="ATS"/>
    <property type="match status" value="1"/>
</dbReference>
<dbReference type="VEuPathDB" id="PlasmoDB:PfGN01_040026300"/>
<feature type="domain" description="Plasmodium falciparum erythrocyte membrane protein 1 acidic terminal segment" evidence="4">
    <location>
        <begin position="2959"/>
        <end position="3373"/>
    </location>
</feature>
<dbReference type="InterPro" id="IPR029210">
    <property type="entry name" value="PfEMP1_NTS"/>
</dbReference>
<dbReference type="VEuPathDB" id="PlasmoDB:PfSD01_130078900"/>
<dbReference type="VEuPathDB" id="PlasmoDB:PfNF135_030005100"/>
<dbReference type="VEuPathDB" id="PlasmoDB:Pf7G8-2_000152500"/>
<dbReference type="InterPro" id="IPR049158">
    <property type="entry name" value="PfEMP1_CIDRalpha1_dom"/>
</dbReference>
<dbReference type="FunFam" id="1.10.1900.40:FF:000001">
    <property type="entry name" value="Erythrocyte membrane protein 1"/>
    <property type="match status" value="1"/>
</dbReference>
<feature type="compositionally biased region" description="Polar residues" evidence="1">
    <location>
        <begin position="2872"/>
        <end position="2881"/>
    </location>
</feature>
<feature type="region of interest" description="Disordered" evidence="1">
    <location>
        <begin position="2872"/>
        <end position="2893"/>
    </location>
</feature>
<dbReference type="VEuPathDB" id="PlasmoDB:PfTG01_090042300"/>
<feature type="domain" description="Plasmodium falciparum erythrocyte membrane protein-1 N-terminal segment" evidence="5">
    <location>
        <begin position="12"/>
        <end position="48"/>
    </location>
</feature>
<organism evidence="9">
    <name type="scientific">Plasmodium falciparum</name>
    <name type="common">malaria parasite P. falciparum</name>
    <dbReference type="NCBI Taxonomy" id="5833"/>
    <lineage>
        <taxon>Eukaryota</taxon>
        <taxon>Sar</taxon>
        <taxon>Alveolata</taxon>
        <taxon>Apicomplexa</taxon>
        <taxon>Aconoidasida</taxon>
        <taxon>Haemosporida</taxon>
        <taxon>Plasmodiidae</taxon>
        <taxon>Plasmodium</taxon>
        <taxon>Plasmodium (Laverania)</taxon>
    </lineage>
</organism>
<feature type="region of interest" description="Disordered" evidence="1">
    <location>
        <begin position="1623"/>
        <end position="1720"/>
    </location>
</feature>
<feature type="compositionally biased region" description="Acidic residues" evidence="1">
    <location>
        <begin position="2446"/>
        <end position="2461"/>
    </location>
</feature>
<evidence type="ECO:0000259" key="3">
    <source>
        <dbReference type="Pfam" id="PF05424"/>
    </source>
</evidence>
<dbReference type="FunFam" id="1.20.58.1930:FF:000002">
    <property type="entry name" value="Erythrocyte membrane protein 1, PfEMP1"/>
    <property type="match status" value="1"/>
</dbReference>
<dbReference type="Pfam" id="PF21807">
    <property type="entry name" value="PfEMP1_CIDRalpha1_dom"/>
    <property type="match status" value="1"/>
</dbReference>
<evidence type="ECO:0000259" key="8">
    <source>
        <dbReference type="Pfam" id="PF22672"/>
    </source>
</evidence>
<dbReference type="VEuPathDB" id="PlasmoDB:Pf7G8_050038400"/>
<accession>A3R6S3</accession>
<feature type="domain" description="Duffy-binding-like" evidence="8">
    <location>
        <begin position="1031"/>
        <end position="1138"/>
    </location>
</feature>
<dbReference type="VEuPathDB" id="PlasmoDB:PfSN01_000012600"/>
<feature type="compositionally biased region" description="Basic and acidic residues" evidence="1">
    <location>
        <begin position="1691"/>
        <end position="1711"/>
    </location>
</feature>
<dbReference type="VEuPathDB" id="PlasmoDB:PfGB4_070018000"/>
<dbReference type="FunFam" id="1.20.58.830:FF:000005">
    <property type="entry name" value="Erythrocyte membrane protein 1, PfEMP1"/>
    <property type="match status" value="1"/>
</dbReference>
<dbReference type="VEuPathDB" id="PlasmoDB:PfCD01_020027200"/>
<feature type="compositionally biased region" description="Polar residues" evidence="1">
    <location>
        <begin position="1844"/>
        <end position="1861"/>
    </location>
</feature>
<dbReference type="Gene3D" id="1.20.58.1930">
    <property type="match status" value="2"/>
</dbReference>
<dbReference type="EMBL" id="EF158075">
    <property type="protein sequence ID" value="ABM88753.1"/>
    <property type="molecule type" value="Genomic_DNA"/>
</dbReference>
<feature type="domain" description="Duffy-binding-like" evidence="8">
    <location>
        <begin position="2042"/>
        <end position="2181"/>
    </location>
</feature>
<feature type="region of interest" description="Disordered" evidence="1">
    <location>
        <begin position="1829"/>
        <end position="1861"/>
    </location>
</feature>
<dbReference type="VEuPathDB" id="PlasmoDB:PfML01_000099500"/>
<feature type="domain" description="Duffy-antigen binding" evidence="3">
    <location>
        <begin position="2569"/>
        <end position="2733"/>
    </location>
</feature>
<dbReference type="Pfam" id="PF22672">
    <property type="entry name" value="DBL_C"/>
    <property type="match status" value="4"/>
</dbReference>
<proteinExistence type="predicted"/>
<dbReference type="VEuPathDB" id="PlasmoDB:PfTG01_140005100"/>
<dbReference type="VEuPathDB" id="PlasmoDB:PfNF54_060005000"/>
<dbReference type="VEuPathDB" id="PlasmoDB:PfNF166_080012800"/>
<dbReference type="InterPro" id="IPR041480">
    <property type="entry name" value="CIDR1_gamma"/>
</dbReference>
<dbReference type="VEuPathDB" id="PlasmoDB:Pf7G8_120046700"/>
<dbReference type="VEuPathDB" id="PlasmoDB:PfCD01_100005600"/>
<evidence type="ECO:0000259" key="5">
    <source>
        <dbReference type="Pfam" id="PF15447"/>
    </source>
</evidence>
<feature type="compositionally biased region" description="Pro residues" evidence="1">
    <location>
        <begin position="2493"/>
        <end position="2502"/>
    </location>
</feature>
<dbReference type="VEuPathDB" id="PlasmoDB:PfKH02_030005900"/>
<dbReference type="Gene3D" id="1.20.58.830">
    <property type="match status" value="5"/>
</dbReference>
<dbReference type="VEuPathDB" id="PlasmoDB:PfCD01_060005500"/>
<dbReference type="VEuPathDB" id="PlasmoDB:PfDd2_070005300"/>
<dbReference type="VEuPathDB" id="PlasmoDB:PfKE01_010005000"/>
<dbReference type="Pfam" id="PF03011">
    <property type="entry name" value="PFEMP"/>
    <property type="match status" value="2"/>
</dbReference>
<dbReference type="VEuPathDB" id="PlasmoDB:PF3D7_0600200"/>
<dbReference type="Gene3D" id="1.20.1310.20">
    <property type="entry name" value="Duffy-antigen binding domain"/>
    <property type="match status" value="5"/>
</dbReference>
<dbReference type="VEuPathDB" id="PlasmoDB:PfKH01_120046900"/>
<dbReference type="VEuPathDB" id="PlasmoDB:PfGA01_000006700"/>
<feature type="region of interest" description="Disordered" evidence="1">
    <location>
        <begin position="2426"/>
        <end position="2502"/>
    </location>
</feature>
<feature type="domain" description="Duffy-binding-like" evidence="8">
    <location>
        <begin position="2756"/>
        <end position="2872"/>
    </location>
</feature>
<dbReference type="VEuPathDB" id="PlasmoDB:PfKH01_040017700"/>
<dbReference type="InterPro" id="IPR008602">
    <property type="entry name" value="Duffy-antigen-binding"/>
</dbReference>
<dbReference type="InterPro" id="IPR054595">
    <property type="entry name" value="DBL_C"/>
</dbReference>
<dbReference type="Pfam" id="PF15447">
    <property type="entry name" value="NTS"/>
    <property type="match status" value="1"/>
</dbReference>
<dbReference type="VEuPathDB" id="PlasmoDB:PfKE01_060005000"/>
<dbReference type="VEuPathDB" id="PlasmoDB:PfGN01_130079200"/>
<feature type="compositionally biased region" description="Basic and acidic residues" evidence="1">
    <location>
        <begin position="1829"/>
        <end position="1838"/>
    </location>
</feature>
<dbReference type="VEuPathDB" id="PlasmoDB:PfNF135_030030900"/>
<dbReference type="InterPro" id="IPR004258">
    <property type="entry name" value="DBL"/>
</dbReference>
<gene>
    <name evidence="9" type="primary">IT4_var19</name>
</gene>
<feature type="compositionally biased region" description="Acidic residues" evidence="1">
    <location>
        <begin position="1241"/>
        <end position="1257"/>
    </location>
</feature>
<dbReference type="VEuPathDB" id="PlasmoDB:PfIT_010005000"/>
<dbReference type="Gene3D" id="1.10.1900.40">
    <property type="entry name" value="Acidic terminal segments, variant surface antigen of PfEMP1"/>
    <property type="match status" value="2"/>
</dbReference>
<evidence type="ECO:0000259" key="4">
    <source>
        <dbReference type="Pfam" id="PF15445"/>
    </source>
</evidence>
<evidence type="ECO:0000259" key="2">
    <source>
        <dbReference type="Pfam" id="PF03011"/>
    </source>
</evidence>
<feature type="domain" description="Duffy-binding-like" evidence="2">
    <location>
        <begin position="584"/>
        <end position="726"/>
    </location>
</feature>
<feature type="domain" description="Duffy-binding-like" evidence="8">
    <location>
        <begin position="318"/>
        <end position="472"/>
    </location>
</feature>
<dbReference type="FunFam" id="1.20.58.1930:FF:000001">
    <property type="entry name" value="Erythrocyte membrane protein 1, PfEMP1"/>
    <property type="match status" value="1"/>
</dbReference>
<feature type="region of interest" description="Disordered" evidence="1">
    <location>
        <begin position="2003"/>
        <end position="2024"/>
    </location>
</feature>
<dbReference type="Pfam" id="PF18562">
    <property type="entry name" value="CIDR1_gamma"/>
    <property type="match status" value="1"/>
</dbReference>
<feature type="region of interest" description="Disordered" evidence="1">
    <location>
        <begin position="1212"/>
        <end position="1271"/>
    </location>
</feature>
<dbReference type="VEuPathDB" id="PlasmoDB:PfML01_140085300"/>
<dbReference type="VEuPathDB" id="PlasmoDB:PfNF166_050005600"/>
<dbReference type="VEuPathDB" id="PlasmoDB:PfSD01_070060700"/>
<evidence type="ECO:0000313" key="9">
    <source>
        <dbReference type="EMBL" id="ABM88753.1"/>
    </source>
</evidence>
<evidence type="ECO:0000259" key="7">
    <source>
        <dbReference type="Pfam" id="PF21807"/>
    </source>
</evidence>
<dbReference type="VEuPathDB" id="PlasmoDB:PfNF54_070036800"/>
<dbReference type="FunFam" id="1.20.1310.20:FF:000012">
    <property type="entry name" value="Erythrocyte membrane protein 1, PfEMP1"/>
    <property type="match status" value="1"/>
</dbReference>
<dbReference type="VEuPathDB" id="PlasmoDB:PfGB4_040031300"/>
<feature type="compositionally biased region" description="Polar residues" evidence="1">
    <location>
        <begin position="2015"/>
        <end position="2024"/>
    </location>
</feature>
<dbReference type="VEuPathDB" id="PlasmoDB:Pf7G8-2_000390400"/>
<evidence type="ECO:0000259" key="6">
    <source>
        <dbReference type="Pfam" id="PF18562"/>
    </source>
</evidence>
<feature type="domain" description="Duffy-antigen binding" evidence="3">
    <location>
        <begin position="854"/>
        <end position="1027"/>
    </location>
</feature>
<dbReference type="InterPro" id="IPR044932">
    <property type="entry name" value="PfEMP1_ATS_sf"/>
</dbReference>
<dbReference type="VEuPathDB" id="PlasmoDB:PfSN01_130075300"/>
<dbReference type="SUPFAM" id="SSF140924">
    <property type="entry name" value="Duffy binding domain-like"/>
    <property type="match status" value="7"/>
</dbReference>
<dbReference type="InterPro" id="IPR042202">
    <property type="entry name" value="Duffy-ag-bd_sf"/>
</dbReference>
<name>A3R6S3_PLAFA</name>
<dbReference type="GO" id="GO:0016020">
    <property type="term" value="C:membrane"/>
    <property type="evidence" value="ECO:0007669"/>
    <property type="project" value="InterPro"/>
</dbReference>
<dbReference type="VEuPathDB" id="PlasmoDB:PfDd2_070016300"/>
<dbReference type="InterPro" id="IPR029211">
    <property type="entry name" value="PfEMP1_ATS"/>
</dbReference>
<dbReference type="GO" id="GO:0046789">
    <property type="term" value="F:host cell surface receptor binding"/>
    <property type="evidence" value="ECO:0007669"/>
    <property type="project" value="InterPro"/>
</dbReference>
<feature type="compositionally biased region" description="Pro residues" evidence="1">
    <location>
        <begin position="1260"/>
        <end position="1269"/>
    </location>
</feature>
<dbReference type="VEuPathDB" id="PlasmoDB:PfGB4_010019100"/>
<dbReference type="VEuPathDB" id="PlasmoDB:PfNF166_040031700"/>
<feature type="compositionally biased region" description="Polar residues" evidence="1">
    <location>
        <begin position="2462"/>
        <end position="2472"/>
    </location>
</feature>
<dbReference type="VEuPathDB" id="PlasmoDB:PfKH01_000005000"/>
<feature type="domain" description="Duffy-antigen binding" evidence="3">
    <location>
        <begin position="1767"/>
        <end position="1958"/>
    </location>
</feature>
<dbReference type="VEuPathDB" id="PlasmoDB:PF3D7_0733000"/>
<dbReference type="VEuPathDB" id="PlasmoDB:PfHB3_070015700"/>
<protein>
    <submittedName>
        <fullName evidence="9">Erythrocyte membrane protein 1</fullName>
    </submittedName>
</protein>
<dbReference type="VEuPathDB" id="PlasmoDB:PfML01_080006200"/>
<feature type="domain" description="PfEMP1 CIDRalpha1" evidence="7">
    <location>
        <begin position="514"/>
        <end position="568"/>
    </location>
</feature>
<dbReference type="VEuPathDB" id="PlasmoDB:PfKH02_020026400"/>